<feature type="transmembrane region" description="Helical" evidence="9">
    <location>
        <begin position="254"/>
        <end position="284"/>
    </location>
</feature>
<feature type="transmembrane region" description="Helical" evidence="9">
    <location>
        <begin position="6"/>
        <end position="22"/>
    </location>
</feature>
<dbReference type="PROSITE" id="PS50283">
    <property type="entry name" value="NA_SOLUT_SYMP_3"/>
    <property type="match status" value="1"/>
</dbReference>
<dbReference type="InterPro" id="IPR038377">
    <property type="entry name" value="Na/Glc_symporter_sf"/>
</dbReference>
<feature type="transmembrane region" description="Helical" evidence="9">
    <location>
        <begin position="150"/>
        <end position="169"/>
    </location>
</feature>
<feature type="transmembrane region" description="Helical" evidence="9">
    <location>
        <begin position="112"/>
        <end position="130"/>
    </location>
</feature>
<feature type="transmembrane region" description="Helical" evidence="9">
    <location>
        <begin position="408"/>
        <end position="426"/>
    </location>
</feature>
<accession>A0ABV7ERZ7</accession>
<dbReference type="CDD" id="cd10322">
    <property type="entry name" value="SLC5sbd"/>
    <property type="match status" value="1"/>
</dbReference>
<comment type="caution">
    <text evidence="10">The sequence shown here is derived from an EMBL/GenBank/DDBJ whole genome shotgun (WGS) entry which is preliminary data.</text>
</comment>
<dbReference type="InterPro" id="IPR001734">
    <property type="entry name" value="Na/solute_symporter"/>
</dbReference>
<reference evidence="11" key="1">
    <citation type="journal article" date="2019" name="Int. J. Syst. Evol. Microbiol.">
        <title>The Global Catalogue of Microorganisms (GCM) 10K type strain sequencing project: providing services to taxonomists for standard genome sequencing and annotation.</title>
        <authorList>
            <consortium name="The Broad Institute Genomics Platform"/>
            <consortium name="The Broad Institute Genome Sequencing Center for Infectious Disease"/>
            <person name="Wu L."/>
            <person name="Ma J."/>
        </authorList>
    </citation>
    <scope>NUCLEOTIDE SEQUENCE [LARGE SCALE GENOMIC DNA]</scope>
    <source>
        <strain evidence="11">KCTC 52640</strain>
    </source>
</reference>
<keyword evidence="11" id="KW-1185">Reference proteome</keyword>
<evidence type="ECO:0000256" key="1">
    <source>
        <dbReference type="ARBA" id="ARBA00004141"/>
    </source>
</evidence>
<evidence type="ECO:0000256" key="5">
    <source>
        <dbReference type="ARBA" id="ARBA00022847"/>
    </source>
</evidence>
<feature type="transmembrane region" description="Helical" evidence="9">
    <location>
        <begin position="42"/>
        <end position="63"/>
    </location>
</feature>
<feature type="transmembrane region" description="Helical" evidence="9">
    <location>
        <begin position="354"/>
        <end position="373"/>
    </location>
</feature>
<dbReference type="InterPro" id="IPR050277">
    <property type="entry name" value="Sodium:Solute_Symporter"/>
</dbReference>
<gene>
    <name evidence="10" type="ORF">ACFOSU_12470</name>
</gene>
<dbReference type="RefSeq" id="WP_380690095.1">
    <property type="nucleotide sequence ID" value="NZ_JBHRSS010000005.1"/>
</dbReference>
<evidence type="ECO:0000256" key="9">
    <source>
        <dbReference type="SAM" id="Phobius"/>
    </source>
</evidence>
<comment type="subcellular location">
    <subcellularLocation>
        <location evidence="1">Membrane</location>
        <topology evidence="1">Multi-pass membrane protein</topology>
    </subcellularLocation>
</comment>
<feature type="transmembrane region" description="Helical" evidence="9">
    <location>
        <begin position="225"/>
        <end position="242"/>
    </location>
</feature>
<name>A0ABV7ERZ7_9GAMM</name>
<feature type="transmembrane region" description="Helical" evidence="9">
    <location>
        <begin position="181"/>
        <end position="205"/>
    </location>
</feature>
<evidence type="ECO:0000313" key="11">
    <source>
        <dbReference type="Proteomes" id="UP001595462"/>
    </source>
</evidence>
<dbReference type="Pfam" id="PF00474">
    <property type="entry name" value="SSF"/>
    <property type="match status" value="1"/>
</dbReference>
<evidence type="ECO:0000256" key="4">
    <source>
        <dbReference type="ARBA" id="ARBA00022692"/>
    </source>
</evidence>
<sequence length="474" mass="50828">MTWYIVWLVLFLAAILALGLIYSRKVETADQYVMADFSLGPFAIVGSIAATVLGSAAIIGAAGKGFDLGAAWIFSKTFAPVSILLAVILGTTIRKLKLYTIPDLFVRRFGRATGLIPAIIIAILYMTPTFGMQLVAMGSILSTVIHMPEFLGMLLGFVICVAFTLLGGMPSVAWTDAAQSVLIVAGAFILLFAGIHYAGGVDTVIRNTPSEYLNPLGGTLPTKDILKYIFVFGPFYLIWQTTWQRLTAARSPKVAVWSVSIGMVVAALISLVSICIGIVARQVIPLDTDHDLVYTLFLTRVTTPALGGFLMISLFAAVLTGATSFLLSGATNISKDIYQGWIEPAADDRAVLKVSRWSVGGMAVLGLVIALSINDIIKIYTYALSLSAITLVMPVMAAMFWERATKSGVMASIIVSLVFGLLWNVLGRPFGIHEILPGLGVSFLVLATVSLLTTHSSDEDVSAYYFSLKDKDAV</sequence>
<feature type="transmembrane region" description="Helical" evidence="9">
    <location>
        <begin position="304"/>
        <end position="333"/>
    </location>
</feature>
<feature type="transmembrane region" description="Helical" evidence="9">
    <location>
        <begin position="379"/>
        <end position="401"/>
    </location>
</feature>
<dbReference type="PANTHER" id="PTHR48086">
    <property type="entry name" value="SODIUM/PROLINE SYMPORTER-RELATED"/>
    <property type="match status" value="1"/>
</dbReference>
<evidence type="ECO:0000256" key="7">
    <source>
        <dbReference type="ARBA" id="ARBA00023136"/>
    </source>
</evidence>
<evidence type="ECO:0000256" key="6">
    <source>
        <dbReference type="ARBA" id="ARBA00022989"/>
    </source>
</evidence>
<keyword evidence="4 9" id="KW-0812">Transmembrane</keyword>
<dbReference type="EMBL" id="JBHRSS010000005">
    <property type="protein sequence ID" value="MFC3104699.1"/>
    <property type="molecule type" value="Genomic_DNA"/>
</dbReference>
<keyword evidence="5" id="KW-0769">Symport</keyword>
<comment type="similarity">
    <text evidence="2 8">Belongs to the sodium:solute symporter (SSF) (TC 2.A.21) family.</text>
</comment>
<keyword evidence="3" id="KW-0813">Transport</keyword>
<feature type="transmembrane region" description="Helical" evidence="9">
    <location>
        <begin position="69"/>
        <end position="91"/>
    </location>
</feature>
<keyword evidence="7 9" id="KW-0472">Membrane</keyword>
<keyword evidence="6 9" id="KW-1133">Transmembrane helix</keyword>
<evidence type="ECO:0000256" key="3">
    <source>
        <dbReference type="ARBA" id="ARBA00022448"/>
    </source>
</evidence>
<dbReference type="Proteomes" id="UP001595462">
    <property type="component" value="Unassembled WGS sequence"/>
</dbReference>
<proteinExistence type="inferred from homology"/>
<dbReference type="PANTHER" id="PTHR48086:SF7">
    <property type="entry name" value="SODIUM-SOLUTE SYMPORTER-RELATED"/>
    <property type="match status" value="1"/>
</dbReference>
<dbReference type="Gene3D" id="1.20.1730.10">
    <property type="entry name" value="Sodium/glucose cotransporter"/>
    <property type="match status" value="1"/>
</dbReference>
<evidence type="ECO:0000256" key="2">
    <source>
        <dbReference type="ARBA" id="ARBA00006434"/>
    </source>
</evidence>
<evidence type="ECO:0000313" key="10">
    <source>
        <dbReference type="EMBL" id="MFC3104699.1"/>
    </source>
</evidence>
<organism evidence="10 11">
    <name type="scientific">Salinisphaera aquimarina</name>
    <dbReference type="NCBI Taxonomy" id="2094031"/>
    <lineage>
        <taxon>Bacteria</taxon>
        <taxon>Pseudomonadati</taxon>
        <taxon>Pseudomonadota</taxon>
        <taxon>Gammaproteobacteria</taxon>
        <taxon>Salinisphaerales</taxon>
        <taxon>Salinisphaeraceae</taxon>
        <taxon>Salinisphaera</taxon>
    </lineage>
</organism>
<feature type="transmembrane region" description="Helical" evidence="9">
    <location>
        <begin position="432"/>
        <end position="452"/>
    </location>
</feature>
<protein>
    <submittedName>
        <fullName evidence="10">Sodium:solute symporter</fullName>
    </submittedName>
</protein>
<evidence type="ECO:0000256" key="8">
    <source>
        <dbReference type="RuleBase" id="RU362091"/>
    </source>
</evidence>